<keyword evidence="5" id="KW-1185">Reference proteome</keyword>
<evidence type="ECO:0000313" key="4">
    <source>
        <dbReference type="EMBL" id="QGH35707.1"/>
    </source>
</evidence>
<evidence type="ECO:0000313" key="5">
    <source>
        <dbReference type="Proteomes" id="UP000339690"/>
    </source>
</evidence>
<sequence length="205" mass="22722">MHGIHLISNGRLTERDLRLVPENIDKIDFIHLREKSKTAKEILEMIEYLLEAGVPADRIIINDRTDVAWVKKCRGVQLAFHSIPVADVRHSFPDISIGKSVHSLDEAIVAEQNGADFLLYGHIFSSNSKPGIAPRGITGLTAVNENVSIPVIAIGGITEHNISQVLDAGASGVAIMSGMWDAEDSHEALKRYREVFDMRKEEYLD</sequence>
<gene>
    <name evidence="4" type="ORF">GI584_17365</name>
</gene>
<dbReference type="GO" id="GO:0004789">
    <property type="term" value="F:thiamine-phosphate diphosphorylase activity"/>
    <property type="evidence" value="ECO:0007669"/>
    <property type="project" value="TreeGrafter"/>
</dbReference>
<evidence type="ECO:0000256" key="2">
    <source>
        <dbReference type="ARBA" id="ARBA00022977"/>
    </source>
</evidence>
<evidence type="ECO:0000259" key="3">
    <source>
        <dbReference type="Pfam" id="PF02581"/>
    </source>
</evidence>
<dbReference type="RefSeq" id="WP_153792003.1">
    <property type="nucleotide sequence ID" value="NZ_CP045915.1"/>
</dbReference>
<dbReference type="CDD" id="cd00564">
    <property type="entry name" value="TMP_TenI"/>
    <property type="match status" value="1"/>
</dbReference>
<evidence type="ECO:0000256" key="1">
    <source>
        <dbReference type="ARBA" id="ARBA00004948"/>
    </source>
</evidence>
<proteinExistence type="predicted"/>
<dbReference type="GO" id="GO:0005737">
    <property type="term" value="C:cytoplasm"/>
    <property type="evidence" value="ECO:0007669"/>
    <property type="project" value="TreeGrafter"/>
</dbReference>
<dbReference type="SUPFAM" id="SSF51391">
    <property type="entry name" value="Thiamin phosphate synthase"/>
    <property type="match status" value="1"/>
</dbReference>
<dbReference type="InterPro" id="IPR013785">
    <property type="entry name" value="Aldolase_TIM"/>
</dbReference>
<keyword evidence="2" id="KW-0784">Thiamine biosynthesis</keyword>
<dbReference type="Proteomes" id="UP000339690">
    <property type="component" value="Chromosome"/>
</dbReference>
<dbReference type="AlphaFoldDB" id="A0A5Q2TNN1"/>
<dbReference type="GO" id="GO:0009228">
    <property type="term" value="P:thiamine biosynthetic process"/>
    <property type="evidence" value="ECO:0007669"/>
    <property type="project" value="UniProtKB-KW"/>
</dbReference>
<dbReference type="KEGG" id="grc:GI584_17365"/>
<accession>A0A5Q2TNN1</accession>
<dbReference type="Pfam" id="PF02581">
    <property type="entry name" value="TMP-TENI"/>
    <property type="match status" value="1"/>
</dbReference>
<dbReference type="Gene3D" id="3.20.20.70">
    <property type="entry name" value="Aldolase class I"/>
    <property type="match status" value="1"/>
</dbReference>
<protein>
    <submittedName>
        <fullName evidence="4">Thiazole tautomerase TenI</fullName>
    </submittedName>
</protein>
<organism evidence="4 5">
    <name type="scientific">Gracilibacillus salitolerans</name>
    <dbReference type="NCBI Taxonomy" id="2663022"/>
    <lineage>
        <taxon>Bacteria</taxon>
        <taxon>Bacillati</taxon>
        <taxon>Bacillota</taxon>
        <taxon>Bacilli</taxon>
        <taxon>Bacillales</taxon>
        <taxon>Bacillaceae</taxon>
        <taxon>Gracilibacillus</taxon>
    </lineage>
</organism>
<comment type="pathway">
    <text evidence="1">Cofactor biosynthesis; thiamine diphosphate biosynthesis.</text>
</comment>
<dbReference type="InterPro" id="IPR036206">
    <property type="entry name" value="ThiamineP_synth_sf"/>
</dbReference>
<reference evidence="4 5" key="1">
    <citation type="submission" date="2019-11" db="EMBL/GenBank/DDBJ databases">
        <title>Gracilibacillus salitolerans sp. nov., a moderate halophile isolated from a saline soil in northwest China.</title>
        <authorList>
            <person name="Gan L."/>
        </authorList>
    </citation>
    <scope>NUCLEOTIDE SEQUENCE [LARGE SCALE GENOMIC DNA]</scope>
    <source>
        <strain evidence="4 5">SCU50</strain>
    </source>
</reference>
<dbReference type="PANTHER" id="PTHR20857">
    <property type="entry name" value="THIAMINE-PHOSPHATE PYROPHOSPHORYLASE"/>
    <property type="match status" value="1"/>
</dbReference>
<dbReference type="PANTHER" id="PTHR20857:SF22">
    <property type="entry name" value="THIAZOLE TAUTOMERASE"/>
    <property type="match status" value="1"/>
</dbReference>
<feature type="domain" description="Thiamine phosphate synthase/TenI" evidence="3">
    <location>
        <begin position="8"/>
        <end position="178"/>
    </location>
</feature>
<dbReference type="InterPro" id="IPR022998">
    <property type="entry name" value="ThiamineP_synth_TenI"/>
</dbReference>
<name>A0A5Q2TNN1_9BACI</name>
<dbReference type="EMBL" id="CP045915">
    <property type="protein sequence ID" value="QGH35707.1"/>
    <property type="molecule type" value="Genomic_DNA"/>
</dbReference>